<dbReference type="EMBL" id="OU963871">
    <property type="protein sequence ID" value="CAH0762157.1"/>
    <property type="molecule type" value="Genomic_DNA"/>
</dbReference>
<dbReference type="AlphaFoldDB" id="A0A9P0G0T3"/>
<reference evidence="2" key="1">
    <citation type="submission" date="2021-12" db="EMBL/GenBank/DDBJ databases">
        <authorList>
            <person name="King R."/>
        </authorList>
    </citation>
    <scope>NUCLEOTIDE SEQUENCE</scope>
</reference>
<proteinExistence type="predicted"/>
<gene>
    <name evidence="2" type="ORF">BEMITA_LOCUS2322</name>
</gene>
<name>A0A9P0G0T3_BEMTA</name>
<protein>
    <submittedName>
        <fullName evidence="2">Uncharacterized protein</fullName>
    </submittedName>
</protein>
<feature type="compositionally biased region" description="Low complexity" evidence="1">
    <location>
        <begin position="152"/>
        <end position="166"/>
    </location>
</feature>
<feature type="region of interest" description="Disordered" evidence="1">
    <location>
        <begin position="147"/>
        <end position="173"/>
    </location>
</feature>
<evidence type="ECO:0000313" key="2">
    <source>
        <dbReference type="EMBL" id="CAH0762157.1"/>
    </source>
</evidence>
<keyword evidence="3" id="KW-1185">Reference proteome</keyword>
<dbReference type="Proteomes" id="UP001152759">
    <property type="component" value="Chromosome 10"/>
</dbReference>
<accession>A0A9P0G0T3</accession>
<dbReference type="KEGG" id="btab:109029829"/>
<evidence type="ECO:0000256" key="1">
    <source>
        <dbReference type="SAM" id="MobiDB-lite"/>
    </source>
</evidence>
<organism evidence="2 3">
    <name type="scientific">Bemisia tabaci</name>
    <name type="common">Sweetpotato whitefly</name>
    <name type="synonym">Aleurodes tabaci</name>
    <dbReference type="NCBI Taxonomy" id="7038"/>
    <lineage>
        <taxon>Eukaryota</taxon>
        <taxon>Metazoa</taxon>
        <taxon>Ecdysozoa</taxon>
        <taxon>Arthropoda</taxon>
        <taxon>Hexapoda</taxon>
        <taxon>Insecta</taxon>
        <taxon>Pterygota</taxon>
        <taxon>Neoptera</taxon>
        <taxon>Paraneoptera</taxon>
        <taxon>Hemiptera</taxon>
        <taxon>Sternorrhyncha</taxon>
        <taxon>Aleyrodoidea</taxon>
        <taxon>Aleyrodidae</taxon>
        <taxon>Aleyrodinae</taxon>
        <taxon>Bemisia</taxon>
    </lineage>
</organism>
<sequence>MRTARTVVLSVGLLVLISQLGTIFAWKYKYYKGILLLSKDLCANRCKLKHGFFKDGNGVYQPASVAKRYIIKCQCMVSRQLKTYIKKRWGRTASTWYSFYNFFGMKKRSRKYLEKQIVKEKKKKTTFVEEIEFITYEKLQGMMEKTEEIKRSWSSGSSSSSQTGSGARRLPSNEVIKNTKLEVEIQTFGEDGKPIPGKKRKVALNSGETKELQDLLEDVVGRVKREDGSEASMASVAMTRTTSSTITCGHH</sequence>
<evidence type="ECO:0000313" key="3">
    <source>
        <dbReference type="Proteomes" id="UP001152759"/>
    </source>
</evidence>